<evidence type="ECO:0000313" key="1">
    <source>
        <dbReference type="EMBL" id="KAJ4348635.1"/>
    </source>
</evidence>
<organism evidence="1 2">
    <name type="scientific">Didymosphaeria variabile</name>
    <dbReference type="NCBI Taxonomy" id="1932322"/>
    <lineage>
        <taxon>Eukaryota</taxon>
        <taxon>Fungi</taxon>
        <taxon>Dikarya</taxon>
        <taxon>Ascomycota</taxon>
        <taxon>Pezizomycotina</taxon>
        <taxon>Dothideomycetes</taxon>
        <taxon>Pleosporomycetidae</taxon>
        <taxon>Pleosporales</taxon>
        <taxon>Massarineae</taxon>
        <taxon>Didymosphaeriaceae</taxon>
        <taxon>Didymosphaeria</taxon>
    </lineage>
</organism>
<dbReference type="RefSeq" id="XP_056068023.1">
    <property type="nucleotide sequence ID" value="XM_056218758.1"/>
</dbReference>
<dbReference type="InterPro" id="IPR007497">
    <property type="entry name" value="SIMPL/DUF541"/>
</dbReference>
<protein>
    <submittedName>
        <fullName evidence="1">Uncharacterized protein</fullName>
    </submittedName>
</protein>
<dbReference type="Proteomes" id="UP001140513">
    <property type="component" value="Unassembled WGS sequence"/>
</dbReference>
<comment type="caution">
    <text evidence="1">The sequence shown here is derived from an EMBL/GenBank/DDBJ whole genome shotgun (WGS) entry which is preliminary data.</text>
</comment>
<name>A0A9W8XF12_9PLEO</name>
<sequence length="233" mass="25938">MPGLDRVLVSFTRRQLFTVDAFPYPQEADSNVASILNSLCDAIAPYCPYETSTDSANNNAAISHYSIKTLETSQGRDRAQDYGTMSFSSKASYKITFTAFADLSIEFRDFALLARLATQIGSMENVKIKSLEWILTPSTRATVEAQARKEAARHAIRKARDYAEVFGGLSEEEAASKVRAVLVKEAVPYKTVTKSKVHIGKAKSEWMQKSEWDYEPLDVGIEVKVDGRFAVDE</sequence>
<gene>
    <name evidence="1" type="ORF">N0V89_010013</name>
</gene>
<reference evidence="1" key="1">
    <citation type="submission" date="2022-10" db="EMBL/GenBank/DDBJ databases">
        <title>Tapping the CABI collections for fungal endophytes: first genome assemblies for Collariella, Neodidymelliopsis, Ascochyta clinopodiicola, Didymella pomorum, Didymosphaeria variabile, Neocosmospora piperis and Neocucurbitaria cava.</title>
        <authorList>
            <person name="Hill R."/>
        </authorList>
    </citation>
    <scope>NUCLEOTIDE SEQUENCE</scope>
    <source>
        <strain evidence="1">IMI 356815</strain>
    </source>
</reference>
<proteinExistence type="predicted"/>
<dbReference type="OrthoDB" id="3335918at2759"/>
<dbReference type="AlphaFoldDB" id="A0A9W8XF12"/>
<evidence type="ECO:0000313" key="2">
    <source>
        <dbReference type="Proteomes" id="UP001140513"/>
    </source>
</evidence>
<accession>A0A9W8XF12</accession>
<dbReference type="Pfam" id="PF04402">
    <property type="entry name" value="SIMPL"/>
    <property type="match status" value="1"/>
</dbReference>
<dbReference type="GeneID" id="80913543"/>
<dbReference type="EMBL" id="JAPEUX010000007">
    <property type="protein sequence ID" value="KAJ4348635.1"/>
    <property type="molecule type" value="Genomic_DNA"/>
</dbReference>
<keyword evidence="2" id="KW-1185">Reference proteome</keyword>